<keyword evidence="2" id="KW-1185">Reference proteome</keyword>
<dbReference type="Proteomes" id="UP001148838">
    <property type="component" value="Unassembled WGS sequence"/>
</dbReference>
<evidence type="ECO:0008006" key="3">
    <source>
        <dbReference type="Google" id="ProtNLM"/>
    </source>
</evidence>
<dbReference type="EMBL" id="JAJSOF020000005">
    <property type="protein sequence ID" value="KAJ4447257.1"/>
    <property type="molecule type" value="Genomic_DNA"/>
</dbReference>
<evidence type="ECO:0000313" key="1">
    <source>
        <dbReference type="EMBL" id="KAJ4447257.1"/>
    </source>
</evidence>
<sequence>MPCPFCYLISSGGNYAIPRLRIDRGAQLCHTAEHRCYSVNRSRYRFSTEERVIIVRSRLRELSYKDTQEEFRRKFHKDSPTRANICVLLNKFNRTGSSKYNEPLFFAESTVTGVTYLAIPAASGGAWNYRYSRAPPYFASIVLSYLVDMFPDVNCENLSSLRTLSRSIMDRGFAERIIGRSFPVERIPNLSAEQSDGITVFRISTMTSLMLHRSQTTTCTAAMIAIETSTSFVPISLQRDVIVVHRTGEIRNTL</sequence>
<protein>
    <recommendedName>
        <fullName evidence="3">DUF4817 domain-containing protein</fullName>
    </recommendedName>
</protein>
<accession>A0ABQ8TND5</accession>
<name>A0ABQ8TND5_PERAM</name>
<organism evidence="1 2">
    <name type="scientific">Periplaneta americana</name>
    <name type="common">American cockroach</name>
    <name type="synonym">Blatta americana</name>
    <dbReference type="NCBI Taxonomy" id="6978"/>
    <lineage>
        <taxon>Eukaryota</taxon>
        <taxon>Metazoa</taxon>
        <taxon>Ecdysozoa</taxon>
        <taxon>Arthropoda</taxon>
        <taxon>Hexapoda</taxon>
        <taxon>Insecta</taxon>
        <taxon>Pterygota</taxon>
        <taxon>Neoptera</taxon>
        <taxon>Polyneoptera</taxon>
        <taxon>Dictyoptera</taxon>
        <taxon>Blattodea</taxon>
        <taxon>Blattoidea</taxon>
        <taxon>Blattidae</taxon>
        <taxon>Blattinae</taxon>
        <taxon>Periplaneta</taxon>
    </lineage>
</organism>
<evidence type="ECO:0000313" key="2">
    <source>
        <dbReference type="Proteomes" id="UP001148838"/>
    </source>
</evidence>
<reference evidence="1 2" key="1">
    <citation type="journal article" date="2022" name="Allergy">
        <title>Genome assembly and annotation of Periplaneta americana reveal a comprehensive cockroach allergen profile.</title>
        <authorList>
            <person name="Wang L."/>
            <person name="Xiong Q."/>
            <person name="Saelim N."/>
            <person name="Wang L."/>
            <person name="Nong W."/>
            <person name="Wan A.T."/>
            <person name="Shi M."/>
            <person name="Liu X."/>
            <person name="Cao Q."/>
            <person name="Hui J.H.L."/>
            <person name="Sookrung N."/>
            <person name="Leung T.F."/>
            <person name="Tungtrongchitr A."/>
            <person name="Tsui S.K.W."/>
        </authorList>
    </citation>
    <scope>NUCLEOTIDE SEQUENCE [LARGE SCALE GENOMIC DNA]</scope>
    <source>
        <strain evidence="1">PWHHKU_190912</strain>
    </source>
</reference>
<comment type="caution">
    <text evidence="1">The sequence shown here is derived from an EMBL/GenBank/DDBJ whole genome shotgun (WGS) entry which is preliminary data.</text>
</comment>
<gene>
    <name evidence="1" type="ORF">ANN_09261</name>
</gene>
<proteinExistence type="predicted"/>